<dbReference type="InterPro" id="IPR002100">
    <property type="entry name" value="TF_MADSbox"/>
</dbReference>
<dbReference type="Proteomes" id="UP000694864">
    <property type="component" value="Chromosome 17"/>
</dbReference>
<sequence>MGRGRVELKRIENKINRQVTFAKRRNGLLKKAYELSVLCDAEVALIIFSNRGKLYEFCSSSSSMLRTLERYQKCNYGAPEPNVPSREALAVELSSQQEYLKLKERYDALQRTQRNLLGEDLGPLSSKELESLERQLDSSLKQIRALRTQFMLDQLNDLQSKERMLTETNKTLRLRLADGYQMPLQLNPNPEDHIDPYGRHHHQQQQQHSQAFFQPLECEPILQIGSYQAQQDGMGAGPSVNNYMLGWLPYDTNSI</sequence>
<keyword evidence="2" id="KW-0805">Transcription regulation</keyword>
<dbReference type="InterPro" id="IPR050142">
    <property type="entry name" value="MADS-box/MEF2_TF"/>
</dbReference>
<dbReference type="Gene3D" id="3.40.1810.10">
    <property type="entry name" value="Transcription factor, MADS-box"/>
    <property type="match status" value="1"/>
</dbReference>
<name>A0ABM0WYN0_CAMSA</name>
<dbReference type="GeneID" id="104757049"/>
<keyword evidence="3" id="KW-0238">DNA-binding</keyword>
<keyword evidence="5" id="KW-0539">Nucleus</keyword>
<evidence type="ECO:0000259" key="8">
    <source>
        <dbReference type="PROSITE" id="PS51297"/>
    </source>
</evidence>
<dbReference type="Pfam" id="PF00319">
    <property type="entry name" value="SRF-TF"/>
    <property type="match status" value="1"/>
</dbReference>
<dbReference type="PROSITE" id="PS51297">
    <property type="entry name" value="K_BOX"/>
    <property type="match status" value="1"/>
</dbReference>
<evidence type="ECO:0000256" key="1">
    <source>
        <dbReference type="ARBA" id="ARBA00004123"/>
    </source>
</evidence>
<evidence type="ECO:0000259" key="7">
    <source>
        <dbReference type="PROSITE" id="PS50066"/>
    </source>
</evidence>
<keyword evidence="6" id="KW-0175">Coiled coil</keyword>
<evidence type="ECO:0000256" key="6">
    <source>
        <dbReference type="SAM" id="Coils"/>
    </source>
</evidence>
<dbReference type="PROSITE" id="PS00350">
    <property type="entry name" value="MADS_BOX_1"/>
    <property type="match status" value="1"/>
</dbReference>
<protein>
    <submittedName>
        <fullName evidence="10">Developmental protein SEPALLATA 3-like isoform X1</fullName>
    </submittedName>
</protein>
<dbReference type="CDD" id="cd00265">
    <property type="entry name" value="MADS_MEF2_like"/>
    <property type="match status" value="1"/>
</dbReference>
<dbReference type="InterPro" id="IPR036879">
    <property type="entry name" value="TF_MADSbox_sf"/>
</dbReference>
<evidence type="ECO:0000256" key="4">
    <source>
        <dbReference type="ARBA" id="ARBA00023163"/>
    </source>
</evidence>
<keyword evidence="4" id="KW-0804">Transcription</keyword>
<gene>
    <name evidence="10" type="primary">LOC104757049</name>
</gene>
<dbReference type="Pfam" id="PF01486">
    <property type="entry name" value="K-box"/>
    <property type="match status" value="1"/>
</dbReference>
<evidence type="ECO:0000256" key="3">
    <source>
        <dbReference type="ARBA" id="ARBA00023125"/>
    </source>
</evidence>
<feature type="domain" description="K-box" evidence="8">
    <location>
        <begin position="92"/>
        <end position="182"/>
    </location>
</feature>
<evidence type="ECO:0000256" key="2">
    <source>
        <dbReference type="ARBA" id="ARBA00023015"/>
    </source>
</evidence>
<dbReference type="PROSITE" id="PS50066">
    <property type="entry name" value="MADS_BOX_2"/>
    <property type="match status" value="1"/>
</dbReference>
<dbReference type="PRINTS" id="PR00404">
    <property type="entry name" value="MADSDOMAIN"/>
</dbReference>
<reference evidence="9" key="1">
    <citation type="journal article" date="2014" name="Nat. Commun.">
        <title>The emerging biofuel crop Camelina sativa retains a highly undifferentiated hexaploid genome structure.</title>
        <authorList>
            <person name="Kagale S."/>
            <person name="Koh C."/>
            <person name="Nixon J."/>
            <person name="Bollina V."/>
            <person name="Clarke W.E."/>
            <person name="Tuteja R."/>
            <person name="Spillane C."/>
            <person name="Robinson S.J."/>
            <person name="Links M.G."/>
            <person name="Clarke C."/>
            <person name="Higgins E.E."/>
            <person name="Huebert T."/>
            <person name="Sharpe A.G."/>
            <person name="Parkin I.A."/>
        </authorList>
    </citation>
    <scope>NUCLEOTIDE SEQUENCE [LARGE SCALE GENOMIC DNA]</scope>
    <source>
        <strain evidence="9">cv. DH55</strain>
    </source>
</reference>
<organism evidence="9 10">
    <name type="scientific">Camelina sativa</name>
    <name type="common">False flax</name>
    <name type="synonym">Myagrum sativum</name>
    <dbReference type="NCBI Taxonomy" id="90675"/>
    <lineage>
        <taxon>Eukaryota</taxon>
        <taxon>Viridiplantae</taxon>
        <taxon>Streptophyta</taxon>
        <taxon>Embryophyta</taxon>
        <taxon>Tracheophyta</taxon>
        <taxon>Spermatophyta</taxon>
        <taxon>Magnoliopsida</taxon>
        <taxon>eudicotyledons</taxon>
        <taxon>Gunneridae</taxon>
        <taxon>Pentapetalae</taxon>
        <taxon>rosids</taxon>
        <taxon>malvids</taxon>
        <taxon>Brassicales</taxon>
        <taxon>Brassicaceae</taxon>
        <taxon>Camelineae</taxon>
        <taxon>Camelina</taxon>
    </lineage>
</organism>
<evidence type="ECO:0000313" key="9">
    <source>
        <dbReference type="Proteomes" id="UP000694864"/>
    </source>
</evidence>
<reference evidence="10" key="2">
    <citation type="submission" date="2025-08" db="UniProtKB">
        <authorList>
            <consortium name="RefSeq"/>
        </authorList>
    </citation>
    <scope>IDENTIFICATION</scope>
    <source>
        <tissue evidence="10">Leaf</tissue>
    </source>
</reference>
<dbReference type="InterPro" id="IPR033896">
    <property type="entry name" value="MEF2-like_N"/>
</dbReference>
<feature type="coiled-coil region" evidence="6">
    <location>
        <begin position="99"/>
        <end position="149"/>
    </location>
</feature>
<dbReference type="PANTHER" id="PTHR48019">
    <property type="entry name" value="SERUM RESPONSE FACTOR HOMOLOG"/>
    <property type="match status" value="1"/>
</dbReference>
<comment type="subcellular location">
    <subcellularLocation>
        <location evidence="1">Nucleus</location>
    </subcellularLocation>
</comment>
<dbReference type="RefSeq" id="XP_010478048.1">
    <property type="nucleotide sequence ID" value="XM_010479746.1"/>
</dbReference>
<keyword evidence="9" id="KW-1185">Reference proteome</keyword>
<dbReference type="SMART" id="SM00432">
    <property type="entry name" value="MADS"/>
    <property type="match status" value="1"/>
</dbReference>
<dbReference type="InterPro" id="IPR002487">
    <property type="entry name" value="TF_Kbox"/>
</dbReference>
<dbReference type="SUPFAM" id="SSF55455">
    <property type="entry name" value="SRF-like"/>
    <property type="match status" value="1"/>
</dbReference>
<accession>A0ABM0WYN0</accession>
<feature type="domain" description="MADS-box" evidence="7">
    <location>
        <begin position="1"/>
        <end position="61"/>
    </location>
</feature>
<evidence type="ECO:0000313" key="10">
    <source>
        <dbReference type="RefSeq" id="XP_010478048.1"/>
    </source>
</evidence>
<proteinExistence type="predicted"/>
<evidence type="ECO:0000256" key="5">
    <source>
        <dbReference type="ARBA" id="ARBA00023242"/>
    </source>
</evidence>